<evidence type="ECO:0000313" key="1">
    <source>
        <dbReference type="EMBL" id="MBC5769444.1"/>
    </source>
</evidence>
<dbReference type="EMBL" id="JACOQI010000002">
    <property type="protein sequence ID" value="MBC5769444.1"/>
    <property type="molecule type" value="Genomic_DNA"/>
</dbReference>
<dbReference type="Proteomes" id="UP000620327">
    <property type="component" value="Unassembled WGS sequence"/>
</dbReference>
<name>A0A923S691_9FIRM</name>
<accession>A0A923S691</accession>
<protein>
    <submittedName>
        <fullName evidence="1">Uncharacterized protein</fullName>
    </submittedName>
</protein>
<keyword evidence="2" id="KW-1185">Reference proteome</keyword>
<dbReference type="AlphaFoldDB" id="A0A923S691"/>
<organism evidence="1 2">
    <name type="scientific">Dysosmobacter segnis</name>
    <dbReference type="NCBI Taxonomy" id="2763042"/>
    <lineage>
        <taxon>Bacteria</taxon>
        <taxon>Bacillati</taxon>
        <taxon>Bacillota</taxon>
        <taxon>Clostridia</taxon>
        <taxon>Eubacteriales</taxon>
        <taxon>Oscillospiraceae</taxon>
        <taxon>Dysosmobacter</taxon>
    </lineage>
</organism>
<dbReference type="RefSeq" id="WP_187013795.1">
    <property type="nucleotide sequence ID" value="NZ_JACOQI010000002.1"/>
</dbReference>
<evidence type="ECO:0000313" key="2">
    <source>
        <dbReference type="Proteomes" id="UP000620327"/>
    </source>
</evidence>
<proteinExistence type="predicted"/>
<comment type="caution">
    <text evidence="1">The sequence shown here is derived from an EMBL/GenBank/DDBJ whole genome shotgun (WGS) entry which is preliminary data.</text>
</comment>
<gene>
    <name evidence="1" type="ORF">H8Z83_03780</name>
</gene>
<sequence length="94" mass="10626">MSERIFNVSRSTKTGKTVNVGDFPTVEQAQAAMLSHYKVTPKRGDFRYRIFEEELEEINGVTFRKFCLVLSGGNKPYSKSYTPAELKALVESEA</sequence>
<reference evidence="1" key="1">
    <citation type="submission" date="2020-08" db="EMBL/GenBank/DDBJ databases">
        <title>Genome public.</title>
        <authorList>
            <person name="Liu C."/>
            <person name="Sun Q."/>
        </authorList>
    </citation>
    <scope>NUCLEOTIDE SEQUENCE</scope>
    <source>
        <strain evidence="1">BX15</strain>
    </source>
</reference>